<evidence type="ECO:0000256" key="7">
    <source>
        <dbReference type="ARBA" id="ARBA00014472"/>
    </source>
</evidence>
<protein>
    <recommendedName>
        <fullName evidence="7">Probable branched-chain-amino-acid aminotransferase</fullName>
        <ecNumber evidence="6">2.6.1.42</ecNumber>
    </recommendedName>
</protein>
<dbReference type="GO" id="GO:0004084">
    <property type="term" value="F:branched-chain-amino-acid transaminase activity"/>
    <property type="evidence" value="ECO:0007669"/>
    <property type="project" value="UniProtKB-EC"/>
</dbReference>
<comment type="function">
    <text evidence="1">Acts on leucine, isoleucine and valine.</text>
</comment>
<dbReference type="InterPro" id="IPR043132">
    <property type="entry name" value="BCAT-like_C"/>
</dbReference>
<dbReference type="Pfam" id="PF01063">
    <property type="entry name" value="Aminotran_4"/>
    <property type="match status" value="1"/>
</dbReference>
<dbReference type="NCBIfam" id="NF005729">
    <property type="entry name" value="PRK07546.1-3"/>
    <property type="match status" value="1"/>
</dbReference>
<dbReference type="AlphaFoldDB" id="A0A4R1NKJ5"/>
<comment type="pathway">
    <text evidence="4">Amino-acid biosynthesis; L-leucine biosynthesis; L-leucine from 3-methyl-2-oxobutanoate: step 4/4.</text>
</comment>
<evidence type="ECO:0000256" key="2">
    <source>
        <dbReference type="ARBA" id="ARBA00004824"/>
    </source>
</evidence>
<dbReference type="GO" id="GO:0016829">
    <property type="term" value="F:lyase activity"/>
    <property type="evidence" value="ECO:0007669"/>
    <property type="project" value="UniProtKB-KW"/>
</dbReference>
<comment type="pathway">
    <text evidence="3">Amino-acid biosynthesis; L-valine biosynthesis; L-valine from pyruvate: step 4/4.</text>
</comment>
<evidence type="ECO:0000256" key="6">
    <source>
        <dbReference type="ARBA" id="ARBA00013053"/>
    </source>
</evidence>
<gene>
    <name evidence="12" type="ORF">BXY66_0877</name>
</gene>
<comment type="catalytic activity">
    <reaction evidence="10">
        <text>L-isoleucine + 2-oxoglutarate = (S)-3-methyl-2-oxopentanoate + L-glutamate</text>
        <dbReference type="Rhea" id="RHEA:24801"/>
        <dbReference type="ChEBI" id="CHEBI:16810"/>
        <dbReference type="ChEBI" id="CHEBI:29985"/>
        <dbReference type="ChEBI" id="CHEBI:35146"/>
        <dbReference type="ChEBI" id="CHEBI:58045"/>
        <dbReference type="EC" id="2.6.1.42"/>
    </reaction>
</comment>
<evidence type="ECO:0000313" key="12">
    <source>
        <dbReference type="EMBL" id="TCL08836.1"/>
    </source>
</evidence>
<comment type="similarity">
    <text evidence="5">Belongs to the class-IV pyridoxal-phosphate-dependent aminotransferase family.</text>
</comment>
<keyword evidence="13" id="KW-1185">Reference proteome</keyword>
<sequence>MESPFCEAQRDGTRLIETFGYRPGQGIARLDLHLKRLERSAAALGFEFEPKAVQTAVAEIRGKEALRCRLTLGAAGDVEITTAAMPPAANAPWVFRIAEESLSSADPYLQYKTTRRAVYDRWRADLPDGVQEWVFLNEHGEVCEGTITNITVTTQEGERLTPPIAAGCLPGVYRESRLRKGLLVEARLTLEDLRCAKSINLVNSLRGSTNAHWDCNCSFFR</sequence>
<dbReference type="InterPro" id="IPR001544">
    <property type="entry name" value="Aminotrans_IV"/>
</dbReference>
<evidence type="ECO:0000256" key="3">
    <source>
        <dbReference type="ARBA" id="ARBA00004931"/>
    </source>
</evidence>
<evidence type="ECO:0000256" key="5">
    <source>
        <dbReference type="ARBA" id="ARBA00009320"/>
    </source>
</evidence>
<name>A0A4R1NKJ5_9RHOB</name>
<comment type="catalytic activity">
    <reaction evidence="9">
        <text>L-valine + 2-oxoglutarate = 3-methyl-2-oxobutanoate + L-glutamate</text>
        <dbReference type="Rhea" id="RHEA:24813"/>
        <dbReference type="ChEBI" id="CHEBI:11851"/>
        <dbReference type="ChEBI" id="CHEBI:16810"/>
        <dbReference type="ChEBI" id="CHEBI:29985"/>
        <dbReference type="ChEBI" id="CHEBI:57762"/>
        <dbReference type="EC" id="2.6.1.42"/>
    </reaction>
</comment>
<dbReference type="GO" id="GO:0009082">
    <property type="term" value="P:branched-chain amino acid biosynthetic process"/>
    <property type="evidence" value="ECO:0007669"/>
    <property type="project" value="UniProtKB-KW"/>
</dbReference>
<dbReference type="Proteomes" id="UP000295673">
    <property type="component" value="Unassembled WGS sequence"/>
</dbReference>
<dbReference type="Gene3D" id="3.30.470.10">
    <property type="match status" value="1"/>
</dbReference>
<comment type="pathway">
    <text evidence="2">Amino-acid biosynthesis; L-isoleucine biosynthesis; L-isoleucine from 2-oxobutanoate: step 4/4.</text>
</comment>
<keyword evidence="12" id="KW-0456">Lyase</keyword>
<evidence type="ECO:0000256" key="8">
    <source>
        <dbReference type="ARBA" id="ARBA00023304"/>
    </source>
</evidence>
<keyword evidence="8" id="KW-0100">Branched-chain amino acid biosynthesis</keyword>
<organism evidence="12 13">
    <name type="scientific">Shimia isoporae</name>
    <dbReference type="NCBI Taxonomy" id="647720"/>
    <lineage>
        <taxon>Bacteria</taxon>
        <taxon>Pseudomonadati</taxon>
        <taxon>Pseudomonadota</taxon>
        <taxon>Alphaproteobacteria</taxon>
        <taxon>Rhodobacterales</taxon>
        <taxon>Roseobacteraceae</taxon>
    </lineage>
</organism>
<dbReference type="InterPro" id="IPR043131">
    <property type="entry name" value="BCAT-like_N"/>
</dbReference>
<dbReference type="InterPro" id="IPR036038">
    <property type="entry name" value="Aminotransferase-like"/>
</dbReference>
<dbReference type="EC" id="2.6.1.42" evidence="6"/>
<evidence type="ECO:0000256" key="11">
    <source>
        <dbReference type="ARBA" id="ARBA00049229"/>
    </source>
</evidence>
<keyword evidence="8" id="KW-0028">Amino-acid biosynthesis</keyword>
<accession>A0A4R1NKJ5</accession>
<dbReference type="InterPro" id="IPR050571">
    <property type="entry name" value="Class-IV_PLP-Dep_Aminotrnsfr"/>
</dbReference>
<dbReference type="PANTHER" id="PTHR42743">
    <property type="entry name" value="AMINO-ACID AMINOTRANSFERASE"/>
    <property type="match status" value="1"/>
</dbReference>
<dbReference type="SUPFAM" id="SSF56752">
    <property type="entry name" value="D-aminoacid aminotransferase-like PLP-dependent enzymes"/>
    <property type="match status" value="1"/>
</dbReference>
<dbReference type="PANTHER" id="PTHR42743:SF11">
    <property type="entry name" value="AMINODEOXYCHORISMATE LYASE"/>
    <property type="match status" value="1"/>
</dbReference>
<evidence type="ECO:0000256" key="9">
    <source>
        <dbReference type="ARBA" id="ARBA00048212"/>
    </source>
</evidence>
<comment type="catalytic activity">
    <reaction evidence="11">
        <text>L-leucine + 2-oxoglutarate = 4-methyl-2-oxopentanoate + L-glutamate</text>
        <dbReference type="Rhea" id="RHEA:18321"/>
        <dbReference type="ChEBI" id="CHEBI:16810"/>
        <dbReference type="ChEBI" id="CHEBI:17865"/>
        <dbReference type="ChEBI" id="CHEBI:29985"/>
        <dbReference type="ChEBI" id="CHEBI:57427"/>
        <dbReference type="EC" id="2.6.1.42"/>
    </reaction>
</comment>
<proteinExistence type="inferred from homology"/>
<comment type="caution">
    <text evidence="12">The sequence shown here is derived from an EMBL/GenBank/DDBJ whole genome shotgun (WGS) entry which is preliminary data.</text>
</comment>
<evidence type="ECO:0000256" key="4">
    <source>
        <dbReference type="ARBA" id="ARBA00005072"/>
    </source>
</evidence>
<evidence type="ECO:0000313" key="13">
    <source>
        <dbReference type="Proteomes" id="UP000295673"/>
    </source>
</evidence>
<reference evidence="12 13" key="1">
    <citation type="submission" date="2019-03" db="EMBL/GenBank/DDBJ databases">
        <title>Genomic Encyclopedia of Archaeal and Bacterial Type Strains, Phase II (KMG-II): from individual species to whole genera.</title>
        <authorList>
            <person name="Goeker M."/>
        </authorList>
    </citation>
    <scope>NUCLEOTIDE SEQUENCE [LARGE SCALE GENOMIC DNA]</scope>
    <source>
        <strain evidence="12 13">DSM 26433</strain>
    </source>
</reference>
<evidence type="ECO:0000256" key="1">
    <source>
        <dbReference type="ARBA" id="ARBA00003109"/>
    </source>
</evidence>
<dbReference type="Gene3D" id="3.20.10.10">
    <property type="entry name" value="D-amino Acid Aminotransferase, subunit A, domain 2"/>
    <property type="match status" value="1"/>
</dbReference>
<dbReference type="EMBL" id="SMGR01000001">
    <property type="protein sequence ID" value="TCL08836.1"/>
    <property type="molecule type" value="Genomic_DNA"/>
</dbReference>
<dbReference type="RefSeq" id="WP_243694288.1">
    <property type="nucleotide sequence ID" value="NZ_SMGR01000001.1"/>
</dbReference>
<evidence type="ECO:0000256" key="10">
    <source>
        <dbReference type="ARBA" id="ARBA00048798"/>
    </source>
</evidence>